<keyword evidence="7" id="KW-1185">Reference proteome</keyword>
<dbReference type="PANTHER" id="PTHR13128:SF12">
    <property type="entry name" value="VACUOLAR PROTEIN-SORTING-ASSOCIATED PROTEIN 36"/>
    <property type="match status" value="1"/>
</dbReference>
<dbReference type="OrthoDB" id="271448at2759"/>
<dbReference type="InterPro" id="IPR036390">
    <property type="entry name" value="WH_DNA-bd_sf"/>
</dbReference>
<gene>
    <name evidence="6" type="ORF">J8273_2825</name>
</gene>
<dbReference type="GO" id="GO:0032266">
    <property type="term" value="F:phosphatidylinositol-3-phosphate binding"/>
    <property type="evidence" value="ECO:0007669"/>
    <property type="project" value="UniProtKB-UniRule"/>
</dbReference>
<dbReference type="InterPro" id="IPR021648">
    <property type="entry name" value="GLUE_dom"/>
</dbReference>
<dbReference type="Pfam" id="PF04157">
    <property type="entry name" value="EAP30"/>
    <property type="match status" value="1"/>
</dbReference>
<evidence type="ECO:0000256" key="2">
    <source>
        <dbReference type="ARBA" id="ARBA00022448"/>
    </source>
</evidence>
<dbReference type="PANTHER" id="PTHR13128">
    <property type="entry name" value="VACUOLAR PROTEIN-SORTING-ASSOCIATED PROTEIN 36"/>
    <property type="match status" value="1"/>
</dbReference>
<evidence type="ECO:0000313" key="6">
    <source>
        <dbReference type="EMBL" id="KAG9395627.1"/>
    </source>
</evidence>
<dbReference type="GO" id="GO:0043130">
    <property type="term" value="F:ubiquitin binding"/>
    <property type="evidence" value="ECO:0007669"/>
    <property type="project" value="UniProtKB-UniRule"/>
</dbReference>
<comment type="subcellular location">
    <subcellularLocation>
        <location evidence="4">Cytoplasm</location>
    </subcellularLocation>
    <subcellularLocation>
        <location evidence="4">Endosome</location>
    </subcellularLocation>
</comment>
<reference evidence="6" key="1">
    <citation type="submission" date="2021-05" db="EMBL/GenBank/DDBJ databases">
        <title>A free-living protist that lacks canonical eukaryotic 1 DNA replication and segregation systems.</title>
        <authorList>
            <person name="Salas-Leiva D.E."/>
            <person name="Tromer E.C."/>
            <person name="Curtis B.A."/>
            <person name="Jerlstrom-Hultqvist J."/>
            <person name="Kolisko M."/>
            <person name="Yi Z."/>
            <person name="Salas-Leiva J.S."/>
            <person name="Gallot-Lavallee L."/>
            <person name="Kops G.J.P.L."/>
            <person name="Archibald J.M."/>
            <person name="Simpson A.G.B."/>
            <person name="Roger A.J."/>
        </authorList>
    </citation>
    <scope>NUCLEOTIDE SEQUENCE</scope>
    <source>
        <strain evidence="6">BICM</strain>
    </source>
</reference>
<dbReference type="GO" id="GO:0031902">
    <property type="term" value="C:late endosome membrane"/>
    <property type="evidence" value="ECO:0007669"/>
    <property type="project" value="UniProtKB-UniRule"/>
</dbReference>
<dbReference type="Gene3D" id="1.10.10.10">
    <property type="entry name" value="Winged helix-like DNA-binding domain superfamily/Winged helix DNA-binding domain"/>
    <property type="match status" value="2"/>
</dbReference>
<comment type="caution">
    <text evidence="6">The sequence shown here is derived from an EMBL/GenBank/DDBJ whole genome shotgun (WGS) entry which is preliminary data.</text>
</comment>
<comment type="function">
    <text evidence="4">Component of the ESCRT-II complex (endosomal sorting complex required for transport II), which is required for multivesicular body (MVB) formation and sorting of endosomal cargo proteins into MVBs.</text>
</comment>
<evidence type="ECO:0000256" key="4">
    <source>
        <dbReference type="RuleBase" id="RU367095"/>
    </source>
</evidence>
<comment type="subunit">
    <text evidence="4">Component of the endosomal sorting complex required for transport II (ESCRT-II).</text>
</comment>
<protein>
    <recommendedName>
        <fullName evidence="4">Vacuolar protein-sorting-associated protein 36</fullName>
    </recommendedName>
    <alternativeName>
        <fullName evidence="4">ESCRT-II complex subunit VPS36</fullName>
    </alternativeName>
</protein>
<keyword evidence="3 4" id="KW-0653">Protein transport</keyword>
<dbReference type="InterPro" id="IPR036388">
    <property type="entry name" value="WH-like_DNA-bd_sf"/>
</dbReference>
<keyword evidence="4" id="KW-0963">Cytoplasm</keyword>
<accession>A0A8J6B9L4</accession>
<proteinExistence type="inferred from homology"/>
<evidence type="ECO:0000256" key="3">
    <source>
        <dbReference type="ARBA" id="ARBA00022927"/>
    </source>
</evidence>
<dbReference type="InterPro" id="IPR011993">
    <property type="entry name" value="PH-like_dom_sf"/>
</dbReference>
<dbReference type="Proteomes" id="UP000717585">
    <property type="component" value="Unassembled WGS sequence"/>
</dbReference>
<comment type="similarity">
    <text evidence="1 4">Belongs to the VPS36 family.</text>
</comment>
<keyword evidence="2 4" id="KW-0813">Transport</keyword>
<dbReference type="InterPro" id="IPR037855">
    <property type="entry name" value="Vps36"/>
</dbReference>
<dbReference type="SUPFAM" id="SSF50729">
    <property type="entry name" value="PH domain-like"/>
    <property type="match status" value="1"/>
</dbReference>
<name>A0A8J6B9L4_9EUKA</name>
<dbReference type="EMBL" id="JAHDYR010000009">
    <property type="protein sequence ID" value="KAG9395627.1"/>
    <property type="molecule type" value="Genomic_DNA"/>
</dbReference>
<dbReference type="Gene3D" id="6.10.140.260">
    <property type="match status" value="1"/>
</dbReference>
<evidence type="ECO:0000313" key="7">
    <source>
        <dbReference type="Proteomes" id="UP000717585"/>
    </source>
</evidence>
<dbReference type="SUPFAM" id="SSF46785">
    <property type="entry name" value="Winged helix' DNA-binding domain"/>
    <property type="match status" value="2"/>
</dbReference>
<dbReference type="Gene3D" id="2.30.29.30">
    <property type="entry name" value="Pleckstrin-homology domain (PH domain)/Phosphotyrosine-binding domain (PTB)"/>
    <property type="match status" value="1"/>
</dbReference>
<feature type="domain" description="GLUE N-terminal" evidence="5">
    <location>
        <begin position="21"/>
        <end position="98"/>
    </location>
</feature>
<organism evidence="6 7">
    <name type="scientific">Carpediemonas membranifera</name>
    <dbReference type="NCBI Taxonomy" id="201153"/>
    <lineage>
        <taxon>Eukaryota</taxon>
        <taxon>Metamonada</taxon>
        <taxon>Carpediemonas-like organisms</taxon>
        <taxon>Carpediemonas</taxon>
    </lineage>
</organism>
<dbReference type="InterPro" id="IPR040608">
    <property type="entry name" value="Snf8/Vps36"/>
</dbReference>
<evidence type="ECO:0000259" key="5">
    <source>
        <dbReference type="Pfam" id="PF11605"/>
    </source>
</evidence>
<keyword evidence="4" id="KW-0967">Endosome</keyword>
<dbReference type="AlphaFoldDB" id="A0A8J6B9L4"/>
<dbReference type="GO" id="GO:0000814">
    <property type="term" value="C:ESCRT II complex"/>
    <property type="evidence" value="ECO:0007669"/>
    <property type="project" value="UniProtKB-UniRule"/>
</dbReference>
<dbReference type="Pfam" id="PF11605">
    <property type="entry name" value="Vps36_ESCRT-II"/>
    <property type="match status" value="1"/>
</dbReference>
<evidence type="ECO:0000256" key="1">
    <source>
        <dbReference type="ARBA" id="ARBA00009697"/>
    </source>
</evidence>
<dbReference type="GO" id="GO:0043328">
    <property type="term" value="P:protein transport to vacuole involved in ubiquitin-dependent protein catabolic process via the multivesicular body sorting pathway"/>
    <property type="evidence" value="ECO:0007669"/>
    <property type="project" value="UniProtKB-UniRule"/>
</dbReference>
<sequence>MNNFAVAGIDGYGGLVLDKNDNETIIHKSFHVNLYDGEDNRTEHRNLAAIATTHRLVIANEDPGKVVYYEVPLSFVTSVTSKGRALFRKHGRVYLTMTTRTGHQPAFPDTRKDQLMITLHDQDEAKLADKISKALEEKAWTLAERTRKEQRAAYDRVYGIGGIKNRQQQQAKSGDALLGAFDDLTTLMKEAQRLADMAKTLQTQQAAAQQSDGNDRDKEELASMLATAGLVSPVTKDVSRDSYYTDLARQLAGFLAGPLKEAKGMLQVVDAYAMYNRARGTALVTSDDFMAVLRLFPELGIPIETVRLSSGVSVVQDSAVGTTALLEAVEGYLARFAGSMEDLSTLTPVTAAALAEEAGVTPILAKEALLLAEKKGLVCRDDHVGVAFYSNFMRGG</sequence>